<evidence type="ECO:0008006" key="3">
    <source>
        <dbReference type="Google" id="ProtNLM"/>
    </source>
</evidence>
<dbReference type="PANTHER" id="PTHR31749">
    <property type="entry name" value="KINETOCHORE-ASSOCIATED PROTEIN NSL1 HOMOLOG"/>
    <property type="match status" value="1"/>
</dbReference>
<dbReference type="GeneID" id="92037064"/>
<dbReference type="Proteomes" id="UP001360953">
    <property type="component" value="Unassembled WGS sequence"/>
</dbReference>
<comment type="caution">
    <text evidence="1">The sequence shown here is derived from an EMBL/GenBank/DDBJ whole genome shotgun (WGS) entry which is preliminary data.</text>
</comment>
<accession>A0ABR1LDC1</accession>
<dbReference type="PANTHER" id="PTHR31749:SF3">
    <property type="entry name" value="KINETOCHORE-ASSOCIATED PROTEIN NSL1 HOMOLOG"/>
    <property type="match status" value="1"/>
</dbReference>
<gene>
    <name evidence="1" type="ORF">J3D65DRAFT_75962</name>
</gene>
<dbReference type="RefSeq" id="XP_066652635.1">
    <property type="nucleotide sequence ID" value="XM_066804158.1"/>
</dbReference>
<proteinExistence type="predicted"/>
<sequence>METAHRRVELQSPADLTYLVANVKRAARQKIDLHLPPSAAPEGGEDVLRRKVEELVDEYIRNTFASARHGISINGMSPEDLPQEQEDTQEYEPYNTHIATRIRTLEAQKDSLTEKLADLRRDGPSRAADAWATRFDAQTASQQARQLEAKDAALAAAAADARLLEQAELWPLQGEAGDEVRAMWERGTEGLVALKRGLTETVARVERANGVVGYVEGREDGSRAGR</sequence>
<keyword evidence="2" id="KW-1185">Reference proteome</keyword>
<organism evidence="1 2">
    <name type="scientific">Phyllosticta citribraziliensis</name>
    <dbReference type="NCBI Taxonomy" id="989973"/>
    <lineage>
        <taxon>Eukaryota</taxon>
        <taxon>Fungi</taxon>
        <taxon>Dikarya</taxon>
        <taxon>Ascomycota</taxon>
        <taxon>Pezizomycotina</taxon>
        <taxon>Dothideomycetes</taxon>
        <taxon>Dothideomycetes incertae sedis</taxon>
        <taxon>Botryosphaeriales</taxon>
        <taxon>Phyllostictaceae</taxon>
        <taxon>Phyllosticta</taxon>
    </lineage>
</organism>
<dbReference type="Pfam" id="PF08641">
    <property type="entry name" value="Mis14"/>
    <property type="match status" value="1"/>
</dbReference>
<dbReference type="EMBL" id="JBBPEH010000010">
    <property type="protein sequence ID" value="KAK7533242.1"/>
    <property type="molecule type" value="Genomic_DNA"/>
</dbReference>
<name>A0ABR1LDC1_9PEZI</name>
<reference evidence="1 2" key="1">
    <citation type="submission" date="2024-04" db="EMBL/GenBank/DDBJ databases">
        <title>Phyllosticta paracitricarpa is synonymous to the EU quarantine fungus P. citricarpa based on phylogenomic analyses.</title>
        <authorList>
            <consortium name="Lawrence Berkeley National Laboratory"/>
            <person name="Van ingen-buijs V.A."/>
            <person name="Van westerhoven A.C."/>
            <person name="Haridas S."/>
            <person name="Skiadas P."/>
            <person name="Martin F."/>
            <person name="Groenewald J.Z."/>
            <person name="Crous P.W."/>
            <person name="Seidl M.F."/>
        </authorList>
    </citation>
    <scope>NUCLEOTIDE SEQUENCE [LARGE SCALE GENOMIC DNA]</scope>
    <source>
        <strain evidence="1 2">CPC 17464</strain>
    </source>
</reference>
<protein>
    <recommendedName>
        <fullName evidence="3">Kinetochore protein mis14</fullName>
    </recommendedName>
</protein>
<evidence type="ECO:0000313" key="1">
    <source>
        <dbReference type="EMBL" id="KAK7533242.1"/>
    </source>
</evidence>
<dbReference type="InterPro" id="IPR013950">
    <property type="entry name" value="Mis14/Nsl1"/>
</dbReference>
<evidence type="ECO:0000313" key="2">
    <source>
        <dbReference type="Proteomes" id="UP001360953"/>
    </source>
</evidence>